<dbReference type="Gene3D" id="3.60.15.10">
    <property type="entry name" value="Ribonuclease Z/Hydroxyacylglutathione hydrolase-like"/>
    <property type="match status" value="1"/>
</dbReference>
<dbReference type="EMBL" id="JAQQBR010001833">
    <property type="protein sequence ID" value="KAK0162956.1"/>
    <property type="molecule type" value="Genomic_DNA"/>
</dbReference>
<evidence type="ECO:0000259" key="6">
    <source>
        <dbReference type="SMART" id="SM00849"/>
    </source>
</evidence>
<dbReference type="SUPFAM" id="SSF56281">
    <property type="entry name" value="Metallo-hydrolase/oxidoreductase"/>
    <property type="match status" value="1"/>
</dbReference>
<dbReference type="FunFam" id="3.60.15.10:FF:000017">
    <property type="entry name" value="Lactamase beta 2"/>
    <property type="match status" value="1"/>
</dbReference>
<dbReference type="Proteomes" id="UP001168972">
    <property type="component" value="Unassembled WGS sequence"/>
</dbReference>
<dbReference type="GO" id="GO:0046872">
    <property type="term" value="F:metal ion binding"/>
    <property type="evidence" value="ECO:0007669"/>
    <property type="project" value="UniProtKB-KW"/>
</dbReference>
<dbReference type="SMART" id="SM00849">
    <property type="entry name" value="Lactamase_B"/>
    <property type="match status" value="1"/>
</dbReference>
<dbReference type="InterPro" id="IPR050662">
    <property type="entry name" value="Sec-metab_biosynth-thioest"/>
</dbReference>
<dbReference type="Pfam" id="PF17778">
    <property type="entry name" value="WHD_BLACT"/>
    <property type="match status" value="1"/>
</dbReference>
<evidence type="ECO:0000256" key="5">
    <source>
        <dbReference type="ARBA" id="ARBA00069358"/>
    </source>
</evidence>
<protein>
    <recommendedName>
        <fullName evidence="5">Beta-lactamase-like protein 2 homolog</fullName>
    </recommendedName>
</protein>
<keyword evidence="3" id="KW-0378">Hydrolase</keyword>
<evidence type="ECO:0000256" key="1">
    <source>
        <dbReference type="ARBA" id="ARBA00006759"/>
    </source>
</evidence>
<reference evidence="7" key="1">
    <citation type="journal article" date="2023" name="bioRxiv">
        <title>Scaffold-level genome assemblies of two parasitoid biocontrol wasps reveal the parthenogenesis mechanism and an associated novel virus.</title>
        <authorList>
            <person name="Inwood S."/>
            <person name="Skelly J."/>
            <person name="Guhlin J."/>
            <person name="Harrop T."/>
            <person name="Goldson S."/>
            <person name="Dearden P."/>
        </authorList>
    </citation>
    <scope>NUCLEOTIDE SEQUENCE</scope>
    <source>
        <strain evidence="7">Lincoln</strain>
        <tissue evidence="7">Whole body</tissue>
    </source>
</reference>
<dbReference type="InterPro" id="IPR001279">
    <property type="entry name" value="Metallo-B-lactamas"/>
</dbReference>
<keyword evidence="4" id="KW-0862">Zinc</keyword>
<dbReference type="AlphaFoldDB" id="A0AA39KIT2"/>
<evidence type="ECO:0000313" key="7">
    <source>
        <dbReference type="EMBL" id="KAK0162956.1"/>
    </source>
</evidence>
<dbReference type="CDD" id="cd07722">
    <property type="entry name" value="LACTB2-like_MBL-fold"/>
    <property type="match status" value="1"/>
</dbReference>
<gene>
    <name evidence="7" type="ORF">PV327_006681</name>
</gene>
<dbReference type="Gene3D" id="1.10.10.10">
    <property type="entry name" value="Winged helix-like DNA-binding domain superfamily/Winged helix DNA-binding domain"/>
    <property type="match status" value="1"/>
</dbReference>
<evidence type="ECO:0000313" key="8">
    <source>
        <dbReference type="Proteomes" id="UP001168972"/>
    </source>
</evidence>
<name>A0AA39KIT2_MICHY</name>
<organism evidence="7 8">
    <name type="scientific">Microctonus hyperodae</name>
    <name type="common">Parasitoid wasp</name>
    <dbReference type="NCBI Taxonomy" id="165561"/>
    <lineage>
        <taxon>Eukaryota</taxon>
        <taxon>Metazoa</taxon>
        <taxon>Ecdysozoa</taxon>
        <taxon>Arthropoda</taxon>
        <taxon>Hexapoda</taxon>
        <taxon>Insecta</taxon>
        <taxon>Pterygota</taxon>
        <taxon>Neoptera</taxon>
        <taxon>Endopterygota</taxon>
        <taxon>Hymenoptera</taxon>
        <taxon>Apocrita</taxon>
        <taxon>Ichneumonoidea</taxon>
        <taxon>Braconidae</taxon>
        <taxon>Euphorinae</taxon>
        <taxon>Microctonus</taxon>
    </lineage>
</organism>
<accession>A0AA39KIT2</accession>
<dbReference type="PANTHER" id="PTHR23131:SF0">
    <property type="entry name" value="ENDORIBONUCLEASE LACTB2"/>
    <property type="match status" value="1"/>
</dbReference>
<dbReference type="InterPro" id="IPR047921">
    <property type="entry name" value="LACTB2-like_MBL-fold"/>
</dbReference>
<reference evidence="7" key="2">
    <citation type="submission" date="2023-03" db="EMBL/GenBank/DDBJ databases">
        <authorList>
            <person name="Inwood S.N."/>
            <person name="Skelly J.G."/>
            <person name="Guhlin J."/>
            <person name="Harrop T.W.R."/>
            <person name="Goldson S.G."/>
            <person name="Dearden P.K."/>
        </authorList>
    </citation>
    <scope>NUCLEOTIDE SEQUENCE</scope>
    <source>
        <strain evidence="7">Lincoln</strain>
        <tissue evidence="7">Whole body</tissue>
    </source>
</reference>
<feature type="domain" description="Metallo-beta-lactamase" evidence="6">
    <location>
        <begin position="33"/>
        <end position="207"/>
    </location>
</feature>
<dbReference type="GO" id="GO:0031123">
    <property type="term" value="P:RNA 3'-end processing"/>
    <property type="evidence" value="ECO:0007669"/>
    <property type="project" value="UniProtKB-ARBA"/>
</dbReference>
<dbReference type="PANTHER" id="PTHR23131">
    <property type="entry name" value="ENDORIBONUCLEASE LACTB2"/>
    <property type="match status" value="1"/>
</dbReference>
<evidence type="ECO:0000256" key="2">
    <source>
        <dbReference type="ARBA" id="ARBA00022723"/>
    </source>
</evidence>
<dbReference type="InterPro" id="IPR041516">
    <property type="entry name" value="LACTB2_WH"/>
</dbReference>
<keyword evidence="8" id="KW-1185">Reference proteome</keyword>
<evidence type="ECO:0000256" key="3">
    <source>
        <dbReference type="ARBA" id="ARBA00022801"/>
    </source>
</evidence>
<keyword evidence="2" id="KW-0479">Metal-binding</keyword>
<dbReference type="GO" id="GO:0016787">
    <property type="term" value="F:hydrolase activity"/>
    <property type="evidence" value="ECO:0007669"/>
    <property type="project" value="UniProtKB-KW"/>
</dbReference>
<evidence type="ECO:0000256" key="4">
    <source>
        <dbReference type="ARBA" id="ARBA00022833"/>
    </source>
</evidence>
<comment type="caution">
    <text evidence="7">The sequence shown here is derived from an EMBL/GenBank/DDBJ whole genome shotgun (WGS) entry which is preliminary data.</text>
</comment>
<sequence>MNMSLTVLPLVSKLSRRVIRILGCNPGVMTLQGTNTYLIGTGKKRVLLDSGEEGTASEYIKLLKDVLEKENATIEHLVITHWHHDHIGGAKAVQELIKSHSTTPPSIWKLPRSLDDCNGDETGYSISEWQNLIDEQLIEVEGAKLSIKHTPGHTTDHACALLEEDKILFTGDCILGETSAIFENLSDYMMTLKKLLALNSKVIYPGHGPIVEDPQSRITSYIDNRNYKEAQILQILKENKSNPVTIDDIVQVLYKNTESNLLPAAAYNVSHHLKKLLDEKKVTTKDDAWFLV</sequence>
<dbReference type="InterPro" id="IPR036866">
    <property type="entry name" value="RibonucZ/Hydroxyglut_hydro"/>
</dbReference>
<proteinExistence type="inferred from homology"/>
<comment type="similarity">
    <text evidence="1">Belongs to the metallo-beta-lactamase superfamily. Glyoxalase II family.</text>
</comment>
<dbReference type="Pfam" id="PF00753">
    <property type="entry name" value="Lactamase_B"/>
    <property type="match status" value="1"/>
</dbReference>
<dbReference type="InterPro" id="IPR036388">
    <property type="entry name" value="WH-like_DNA-bd_sf"/>
</dbReference>